<dbReference type="SUPFAM" id="SSF52402">
    <property type="entry name" value="Adenine nucleotide alpha hydrolases-like"/>
    <property type="match status" value="1"/>
</dbReference>
<sequence length="320" mass="33142">MSAAVPADAGTRLAAALDRLVPDGNLGLAVSGGPDSLALLLLAAEVRPGRVRAATVDHALRPDSAGEAAMVAGLCAGLGVPHDILTVTVGAGASLQAQARAARYAALGEWAARAGLSAVATAHHADDQAETLLMRLARGSGLGGLAGIRETAEIGGCRVVRPLLTMRKAALAQIVDAAGWTPVLDPANDDPRHERTRVRHLLASVDWLDAERLARSAAALGEANQAVEAAVEQARHDHLVLTADGIMLRELDLVPREVRRRLLLSALALVETVPSGPELDRMMAALESGRAATVGLAKVSPATGGGWRIECAPPRRQLHP</sequence>
<dbReference type="InterPro" id="IPR012094">
    <property type="entry name" value="tRNA_Ile_lys_synt"/>
</dbReference>
<keyword evidence="6" id="KW-0963">Cytoplasm</keyword>
<comment type="function">
    <text evidence="6">Ligates lysine onto the cytidine present at position 34 of the AUA codon-specific tRNA(Ile) that contains the anticodon CAU, in an ATP-dependent manner. Cytidine is converted to lysidine, thus changing the amino acid specificity of the tRNA from methionine to isoleucine.</text>
</comment>
<dbReference type="EMBL" id="JAATJC010000001">
    <property type="protein sequence ID" value="NJC05211.1"/>
    <property type="molecule type" value="Genomic_DNA"/>
</dbReference>
<evidence type="ECO:0000259" key="7">
    <source>
        <dbReference type="Pfam" id="PF01171"/>
    </source>
</evidence>
<comment type="similarity">
    <text evidence="6">Belongs to the tRNA(Ile)-lysidine synthase family.</text>
</comment>
<dbReference type="InterPro" id="IPR012795">
    <property type="entry name" value="tRNA_Ile_lys_synt_N"/>
</dbReference>
<protein>
    <recommendedName>
        <fullName evidence="6">tRNA(Ile)-lysidine synthase</fullName>
        <ecNumber evidence="6">6.3.4.19</ecNumber>
    </recommendedName>
    <alternativeName>
        <fullName evidence="6">tRNA(Ile)-2-lysyl-cytidine synthase</fullName>
    </alternativeName>
    <alternativeName>
        <fullName evidence="6">tRNA(Ile)-lysidine synthetase</fullName>
    </alternativeName>
</protein>
<organism evidence="8 9">
    <name type="scientific">Sphingomonas kaistensis</name>
    <dbReference type="NCBI Taxonomy" id="298708"/>
    <lineage>
        <taxon>Bacteria</taxon>
        <taxon>Pseudomonadati</taxon>
        <taxon>Pseudomonadota</taxon>
        <taxon>Alphaproteobacteria</taxon>
        <taxon>Sphingomonadales</taxon>
        <taxon>Sphingomonadaceae</taxon>
        <taxon>Sphingomonas</taxon>
    </lineage>
</organism>
<feature type="binding site" evidence="6">
    <location>
        <begin position="31"/>
        <end position="36"/>
    </location>
    <ligand>
        <name>ATP</name>
        <dbReference type="ChEBI" id="CHEBI:30616"/>
    </ligand>
</feature>
<dbReference type="PANTHER" id="PTHR43033">
    <property type="entry name" value="TRNA(ILE)-LYSIDINE SYNTHASE-RELATED"/>
    <property type="match status" value="1"/>
</dbReference>
<keyword evidence="1 6" id="KW-0436">Ligase</keyword>
<dbReference type="InterPro" id="IPR011063">
    <property type="entry name" value="TilS/TtcA_N"/>
</dbReference>
<keyword evidence="4 6" id="KW-0067">ATP-binding</keyword>
<dbReference type="GO" id="GO:0006400">
    <property type="term" value="P:tRNA modification"/>
    <property type="evidence" value="ECO:0007669"/>
    <property type="project" value="UniProtKB-UniRule"/>
</dbReference>
<keyword evidence="9" id="KW-1185">Reference proteome</keyword>
<dbReference type="AlphaFoldDB" id="A0A7X6BGL5"/>
<dbReference type="InterPro" id="IPR014729">
    <property type="entry name" value="Rossmann-like_a/b/a_fold"/>
</dbReference>
<dbReference type="GO" id="GO:0032267">
    <property type="term" value="F:tRNA(Ile)-lysidine synthase activity"/>
    <property type="evidence" value="ECO:0007669"/>
    <property type="project" value="UniProtKB-EC"/>
</dbReference>
<dbReference type="GO" id="GO:0005737">
    <property type="term" value="C:cytoplasm"/>
    <property type="evidence" value="ECO:0007669"/>
    <property type="project" value="UniProtKB-SubCell"/>
</dbReference>
<dbReference type="HAMAP" id="MF_01161">
    <property type="entry name" value="tRNA_Ile_lys_synt"/>
    <property type="match status" value="1"/>
</dbReference>
<gene>
    <name evidence="6" type="primary">tilS</name>
    <name evidence="8" type="ORF">GGQ97_001004</name>
</gene>
<keyword evidence="2 6" id="KW-0819">tRNA processing</keyword>
<dbReference type="RefSeq" id="WP_168067930.1">
    <property type="nucleotide sequence ID" value="NZ_JAATJC010000001.1"/>
</dbReference>
<evidence type="ECO:0000256" key="5">
    <source>
        <dbReference type="ARBA" id="ARBA00048539"/>
    </source>
</evidence>
<name>A0A7X6BGL5_9SPHN</name>
<dbReference type="CDD" id="cd01992">
    <property type="entry name" value="TilS_N"/>
    <property type="match status" value="1"/>
</dbReference>
<evidence type="ECO:0000256" key="2">
    <source>
        <dbReference type="ARBA" id="ARBA00022694"/>
    </source>
</evidence>
<evidence type="ECO:0000256" key="4">
    <source>
        <dbReference type="ARBA" id="ARBA00022840"/>
    </source>
</evidence>
<keyword evidence="3 6" id="KW-0547">Nucleotide-binding</keyword>
<dbReference type="Gene3D" id="3.40.50.620">
    <property type="entry name" value="HUPs"/>
    <property type="match status" value="1"/>
</dbReference>
<comment type="domain">
    <text evidence="6">The N-terminal region contains the highly conserved SGGXDS motif, predicted to be a P-loop motif involved in ATP binding.</text>
</comment>
<feature type="domain" description="tRNA(Ile)-lysidine/2-thiocytidine synthase N-terminal" evidence="7">
    <location>
        <begin position="27"/>
        <end position="200"/>
    </location>
</feature>
<dbReference type="GO" id="GO:0005524">
    <property type="term" value="F:ATP binding"/>
    <property type="evidence" value="ECO:0007669"/>
    <property type="project" value="UniProtKB-UniRule"/>
</dbReference>
<comment type="subcellular location">
    <subcellularLocation>
        <location evidence="6">Cytoplasm</location>
    </subcellularLocation>
</comment>
<comment type="caution">
    <text evidence="8">The sequence shown here is derived from an EMBL/GenBank/DDBJ whole genome shotgun (WGS) entry which is preliminary data.</text>
</comment>
<dbReference type="NCBIfam" id="TIGR02432">
    <property type="entry name" value="lysidine_TilS_N"/>
    <property type="match status" value="1"/>
</dbReference>
<evidence type="ECO:0000256" key="6">
    <source>
        <dbReference type="HAMAP-Rule" id="MF_01161"/>
    </source>
</evidence>
<evidence type="ECO:0000313" key="8">
    <source>
        <dbReference type="EMBL" id="NJC05211.1"/>
    </source>
</evidence>
<evidence type="ECO:0000313" key="9">
    <source>
        <dbReference type="Proteomes" id="UP000558192"/>
    </source>
</evidence>
<proteinExistence type="inferred from homology"/>
<dbReference type="Proteomes" id="UP000558192">
    <property type="component" value="Unassembled WGS sequence"/>
</dbReference>
<dbReference type="PANTHER" id="PTHR43033:SF1">
    <property type="entry name" value="TRNA(ILE)-LYSIDINE SYNTHASE-RELATED"/>
    <property type="match status" value="1"/>
</dbReference>
<accession>A0A7X6BGL5</accession>
<comment type="catalytic activity">
    <reaction evidence="5 6">
        <text>cytidine(34) in tRNA(Ile2) + L-lysine + ATP = lysidine(34) in tRNA(Ile2) + AMP + diphosphate + H(+)</text>
        <dbReference type="Rhea" id="RHEA:43744"/>
        <dbReference type="Rhea" id="RHEA-COMP:10625"/>
        <dbReference type="Rhea" id="RHEA-COMP:10670"/>
        <dbReference type="ChEBI" id="CHEBI:15378"/>
        <dbReference type="ChEBI" id="CHEBI:30616"/>
        <dbReference type="ChEBI" id="CHEBI:32551"/>
        <dbReference type="ChEBI" id="CHEBI:33019"/>
        <dbReference type="ChEBI" id="CHEBI:82748"/>
        <dbReference type="ChEBI" id="CHEBI:83665"/>
        <dbReference type="ChEBI" id="CHEBI:456215"/>
        <dbReference type="EC" id="6.3.4.19"/>
    </reaction>
</comment>
<dbReference type="EC" id="6.3.4.19" evidence="6"/>
<evidence type="ECO:0000256" key="1">
    <source>
        <dbReference type="ARBA" id="ARBA00022598"/>
    </source>
</evidence>
<reference evidence="8 9" key="1">
    <citation type="submission" date="2020-03" db="EMBL/GenBank/DDBJ databases">
        <title>Genomic Encyclopedia of Type Strains, Phase IV (KMG-IV): sequencing the most valuable type-strain genomes for metagenomic binning, comparative biology and taxonomic classification.</title>
        <authorList>
            <person name="Goeker M."/>
        </authorList>
    </citation>
    <scope>NUCLEOTIDE SEQUENCE [LARGE SCALE GENOMIC DNA]</scope>
    <source>
        <strain evidence="8 9">DSM 16846</strain>
    </source>
</reference>
<dbReference type="Pfam" id="PF01171">
    <property type="entry name" value="ATP_bind_3"/>
    <property type="match status" value="1"/>
</dbReference>
<evidence type="ECO:0000256" key="3">
    <source>
        <dbReference type="ARBA" id="ARBA00022741"/>
    </source>
</evidence>